<feature type="compositionally biased region" description="Basic and acidic residues" evidence="1">
    <location>
        <begin position="384"/>
        <end position="393"/>
    </location>
</feature>
<reference evidence="3 4" key="1">
    <citation type="journal article" date="2020" name="G3 (Bethesda)">
        <title>Improved Reference Genome for Cyclotella cryptica CCMP332, a Model for Cell Wall Morphogenesis, Salinity Adaptation, and Lipid Production in Diatoms (Bacillariophyta).</title>
        <authorList>
            <person name="Roberts W.R."/>
            <person name="Downey K.M."/>
            <person name="Ruck E.C."/>
            <person name="Traller J.C."/>
            <person name="Alverson A.J."/>
        </authorList>
    </citation>
    <scope>NUCLEOTIDE SEQUENCE [LARGE SCALE GENOMIC DNA]</scope>
    <source>
        <strain evidence="3 4">CCMP332</strain>
    </source>
</reference>
<dbReference type="Gene3D" id="2.170.270.10">
    <property type="entry name" value="SET domain"/>
    <property type="match status" value="1"/>
</dbReference>
<proteinExistence type="predicted"/>
<dbReference type="PANTHER" id="PTHR47643">
    <property type="entry name" value="TPR DOMAIN PROTEIN (AFU_ORTHOLOGUE AFUA_5G12710)"/>
    <property type="match status" value="1"/>
</dbReference>
<dbReference type="PROSITE" id="PS50280">
    <property type="entry name" value="SET"/>
    <property type="match status" value="1"/>
</dbReference>
<feature type="compositionally biased region" description="Basic residues" evidence="1">
    <location>
        <begin position="394"/>
        <end position="403"/>
    </location>
</feature>
<feature type="region of interest" description="Disordered" evidence="1">
    <location>
        <begin position="1"/>
        <end position="22"/>
    </location>
</feature>
<comment type="caution">
    <text evidence="3">The sequence shown here is derived from an EMBL/GenBank/DDBJ whole genome shotgun (WGS) entry which is preliminary data.</text>
</comment>
<sequence length="582" mass="65695">MILHGTRPKIPVTMTGNSNDDPTDDLLDQAIAYAKNHLSVLAKDNQQDDSDHSTVRLPPPLSLSIPPRHLTSLSSIRQGDIMEIRESPKGRGFYAKRDLNVGERLVVAKPVCLVMGFEVDEWDEDDDEDDSEGSECSHDDNLDEGESDASDADGPSDESDTHNNHKKNNSQNATKRNNHQTDDASDSSDPLSQATGSTRNGLILLHTLESVIAKPSLWTDTLSQLFPRTIDEALSLPPWICANATLGMKIESTFQQLASSCSEFFESSTIREVQTRLPLIVRYNVLSVETSSELFVYPDVDKGGLVCLEGTGLFGPEVSFFNHSCVPNVSRYCIGDVIFFITNRPVSKGDELCFSYIEHEYLCESSERRTALLDMDFVDGGLNRSEDKTEKARQPQRKRQRTTTKHEEEEDDDDDDTPMPLIDIEMQNELMATPPIHRLEMITDLLNPQQPLHPDHDDYQSDKYNLRILNAITLEQLGRSIEALEEWKKCVEFCIVNFPPIDETTVALHVRVALCAYSCNEKKAAMDHATKVLKMHDLLFGGGVKRMRRRYEKEFLMKMRLKGGNEEEMRRVVDALWPCDKS</sequence>
<gene>
    <name evidence="3" type="ORF">HJC23_006724</name>
</gene>
<dbReference type="InterPro" id="IPR046341">
    <property type="entry name" value="SET_dom_sf"/>
</dbReference>
<name>A0ABD3PPY9_9STRA</name>
<dbReference type="InterPro" id="IPR001214">
    <property type="entry name" value="SET_dom"/>
</dbReference>
<evidence type="ECO:0000313" key="4">
    <source>
        <dbReference type="Proteomes" id="UP001516023"/>
    </source>
</evidence>
<dbReference type="InterPro" id="IPR053209">
    <property type="entry name" value="Gramillin-biosynth_MTr"/>
</dbReference>
<dbReference type="EMBL" id="JABMIG020000136">
    <property type="protein sequence ID" value="KAL3789731.1"/>
    <property type="molecule type" value="Genomic_DNA"/>
</dbReference>
<feature type="region of interest" description="Disordered" evidence="1">
    <location>
        <begin position="123"/>
        <end position="195"/>
    </location>
</feature>
<evidence type="ECO:0000313" key="3">
    <source>
        <dbReference type="EMBL" id="KAL3789731.1"/>
    </source>
</evidence>
<organism evidence="3 4">
    <name type="scientific">Cyclotella cryptica</name>
    <dbReference type="NCBI Taxonomy" id="29204"/>
    <lineage>
        <taxon>Eukaryota</taxon>
        <taxon>Sar</taxon>
        <taxon>Stramenopiles</taxon>
        <taxon>Ochrophyta</taxon>
        <taxon>Bacillariophyta</taxon>
        <taxon>Coscinodiscophyceae</taxon>
        <taxon>Thalassiosirophycidae</taxon>
        <taxon>Stephanodiscales</taxon>
        <taxon>Stephanodiscaceae</taxon>
        <taxon>Cyclotella</taxon>
    </lineage>
</organism>
<dbReference type="Proteomes" id="UP001516023">
    <property type="component" value="Unassembled WGS sequence"/>
</dbReference>
<dbReference type="SMART" id="SM00317">
    <property type="entry name" value="SET"/>
    <property type="match status" value="1"/>
</dbReference>
<feature type="compositionally biased region" description="Acidic residues" evidence="1">
    <location>
        <begin position="123"/>
        <end position="133"/>
    </location>
</feature>
<dbReference type="SUPFAM" id="SSF82199">
    <property type="entry name" value="SET domain"/>
    <property type="match status" value="1"/>
</dbReference>
<dbReference type="InterPro" id="IPR011990">
    <property type="entry name" value="TPR-like_helical_dom_sf"/>
</dbReference>
<dbReference type="AlphaFoldDB" id="A0ABD3PPY9"/>
<feature type="compositionally biased region" description="Acidic residues" evidence="1">
    <location>
        <begin position="408"/>
        <end position="417"/>
    </location>
</feature>
<feature type="compositionally biased region" description="Acidic residues" evidence="1">
    <location>
        <begin position="141"/>
        <end position="158"/>
    </location>
</feature>
<feature type="domain" description="SET" evidence="2">
    <location>
        <begin position="80"/>
        <end position="357"/>
    </location>
</feature>
<feature type="region of interest" description="Disordered" evidence="1">
    <location>
        <begin position="383"/>
        <end position="419"/>
    </location>
</feature>
<evidence type="ECO:0000256" key="1">
    <source>
        <dbReference type="SAM" id="MobiDB-lite"/>
    </source>
</evidence>
<dbReference type="CDD" id="cd20071">
    <property type="entry name" value="SET_SMYD"/>
    <property type="match status" value="1"/>
</dbReference>
<dbReference type="Pfam" id="PF00856">
    <property type="entry name" value="SET"/>
    <property type="match status" value="1"/>
</dbReference>
<dbReference type="PANTHER" id="PTHR47643:SF2">
    <property type="entry name" value="TPR DOMAIN PROTEIN (AFU_ORTHOLOGUE AFUA_5G12710)"/>
    <property type="match status" value="1"/>
</dbReference>
<dbReference type="SUPFAM" id="SSF48452">
    <property type="entry name" value="TPR-like"/>
    <property type="match status" value="1"/>
</dbReference>
<accession>A0ABD3PPY9</accession>
<evidence type="ECO:0000259" key="2">
    <source>
        <dbReference type="PROSITE" id="PS50280"/>
    </source>
</evidence>
<keyword evidence="4" id="KW-1185">Reference proteome</keyword>
<protein>
    <recommendedName>
        <fullName evidence="2">SET domain-containing protein</fullName>
    </recommendedName>
</protein>